<evidence type="ECO:0000313" key="1">
    <source>
        <dbReference type="EMBL" id="KAF0396000.1"/>
    </source>
</evidence>
<sequence>MKNAFELEFTESDQLNKPEIITRHSALINQQAEKFLVQYFIYLENYKNNLNQENYQDEIVTIDQLLKESNEPDKLRLFIHLPDKVYAFENLIIEKILREHQTFKVNWIC</sequence>
<accession>A0A8H3X1F4</accession>
<dbReference type="EMBL" id="WTPW01002128">
    <property type="protein sequence ID" value="KAF0396000.1"/>
    <property type="molecule type" value="Genomic_DNA"/>
</dbReference>
<protein>
    <submittedName>
        <fullName evidence="1">Uncharacterized protein</fullName>
    </submittedName>
</protein>
<comment type="caution">
    <text evidence="1">The sequence shown here is derived from an EMBL/GenBank/DDBJ whole genome shotgun (WGS) entry which is preliminary data.</text>
</comment>
<proteinExistence type="predicted"/>
<keyword evidence="2" id="KW-1185">Reference proteome</keyword>
<evidence type="ECO:0000313" key="2">
    <source>
        <dbReference type="Proteomes" id="UP000439903"/>
    </source>
</evidence>
<dbReference type="Proteomes" id="UP000439903">
    <property type="component" value="Unassembled WGS sequence"/>
</dbReference>
<name>A0A8H3X1F4_GIGMA</name>
<organism evidence="1 2">
    <name type="scientific">Gigaspora margarita</name>
    <dbReference type="NCBI Taxonomy" id="4874"/>
    <lineage>
        <taxon>Eukaryota</taxon>
        <taxon>Fungi</taxon>
        <taxon>Fungi incertae sedis</taxon>
        <taxon>Mucoromycota</taxon>
        <taxon>Glomeromycotina</taxon>
        <taxon>Glomeromycetes</taxon>
        <taxon>Diversisporales</taxon>
        <taxon>Gigasporaceae</taxon>
        <taxon>Gigaspora</taxon>
    </lineage>
</organism>
<reference evidence="1 2" key="1">
    <citation type="journal article" date="2019" name="Environ. Microbiol.">
        <title>At the nexus of three kingdoms: the genome of the mycorrhizal fungus Gigaspora margarita provides insights into plant, endobacterial and fungal interactions.</title>
        <authorList>
            <person name="Venice F."/>
            <person name="Ghignone S."/>
            <person name="Salvioli di Fossalunga A."/>
            <person name="Amselem J."/>
            <person name="Novero M."/>
            <person name="Xianan X."/>
            <person name="Sedzielewska Toro K."/>
            <person name="Morin E."/>
            <person name="Lipzen A."/>
            <person name="Grigoriev I.V."/>
            <person name="Henrissat B."/>
            <person name="Martin F.M."/>
            <person name="Bonfante P."/>
        </authorList>
    </citation>
    <scope>NUCLEOTIDE SEQUENCE [LARGE SCALE GENOMIC DNA]</scope>
    <source>
        <strain evidence="1 2">BEG34</strain>
    </source>
</reference>
<gene>
    <name evidence="1" type="ORF">F8M41_010161</name>
</gene>
<dbReference type="AlphaFoldDB" id="A0A8H3X1F4"/>